<proteinExistence type="predicted"/>
<accession>A0A075I751</accession>
<dbReference type="EMBL" id="KF901239">
    <property type="protein sequence ID" value="AIF23740.1"/>
    <property type="molecule type" value="Genomic_DNA"/>
</dbReference>
<sequence length="103" mass="11399">MAGLSKAARGKRRWIGVRISSRETSREACEEILGRLLEGLHWRLYDHYIESDGSVGAIVRVPLNDCEAATSRINSDEGCCTITRSGKIKLVRERLGIGKKGLT</sequence>
<organism evidence="1">
    <name type="scientific">uncultured marine group II/III euryarchaeote SAT1000_18_C09</name>
    <dbReference type="NCBI Taxonomy" id="1456564"/>
    <lineage>
        <taxon>Archaea</taxon>
        <taxon>Methanobacteriati</taxon>
        <taxon>Methanobacteriota</taxon>
        <taxon>environmental samples</taxon>
    </lineage>
</organism>
<dbReference type="AlphaFoldDB" id="A0A075I751"/>
<protein>
    <submittedName>
        <fullName evidence="1">Uncharacterized protein</fullName>
    </submittedName>
</protein>
<reference evidence="1" key="1">
    <citation type="journal article" date="2014" name="Genome Biol. Evol.">
        <title>Pangenome evidence for extensive interdomain horizontal transfer affecting lineage core and shell genes in uncultured planktonic thaumarchaeota and euryarchaeota.</title>
        <authorList>
            <person name="Deschamps P."/>
            <person name="Zivanovic Y."/>
            <person name="Moreira D."/>
            <person name="Rodriguez-Valera F."/>
            <person name="Lopez-Garcia P."/>
        </authorList>
    </citation>
    <scope>NUCLEOTIDE SEQUENCE</scope>
</reference>
<evidence type="ECO:0000313" key="1">
    <source>
        <dbReference type="EMBL" id="AIF23740.1"/>
    </source>
</evidence>
<name>A0A075I751_9EURY</name>